<keyword evidence="4" id="KW-0067">ATP-binding</keyword>
<evidence type="ECO:0000256" key="6">
    <source>
        <dbReference type="ARBA" id="ARBA00023146"/>
    </source>
</evidence>
<dbReference type="InterPro" id="IPR033709">
    <property type="entry name" value="Anticodon_Ile_ABEc"/>
</dbReference>
<comment type="caution">
    <text evidence="10">The sequence shown here is derived from an EMBL/GenBank/DDBJ whole genome shotgun (WGS) entry which is preliminary data.</text>
</comment>
<dbReference type="EMBL" id="RBNJ01021268">
    <property type="protein sequence ID" value="RUS20049.1"/>
    <property type="molecule type" value="Genomic_DNA"/>
</dbReference>
<accession>A0A433PR86</accession>
<dbReference type="InterPro" id="IPR002300">
    <property type="entry name" value="aa-tRNA-synth_Ia"/>
</dbReference>
<organism evidence="10 11">
    <name type="scientific">Jimgerdemannia flammicorona</name>
    <dbReference type="NCBI Taxonomy" id="994334"/>
    <lineage>
        <taxon>Eukaryota</taxon>
        <taxon>Fungi</taxon>
        <taxon>Fungi incertae sedis</taxon>
        <taxon>Mucoromycota</taxon>
        <taxon>Mucoromycotina</taxon>
        <taxon>Endogonomycetes</taxon>
        <taxon>Endogonales</taxon>
        <taxon>Endogonaceae</taxon>
        <taxon>Jimgerdemannia</taxon>
    </lineage>
</organism>
<evidence type="ECO:0000256" key="1">
    <source>
        <dbReference type="ARBA" id="ARBA00004496"/>
    </source>
</evidence>
<dbReference type="InterPro" id="IPR023586">
    <property type="entry name" value="Ile-tRNA-ligase_type2"/>
</dbReference>
<evidence type="ECO:0000259" key="8">
    <source>
        <dbReference type="Pfam" id="PF00133"/>
    </source>
</evidence>
<evidence type="ECO:0000256" key="3">
    <source>
        <dbReference type="ARBA" id="ARBA00022741"/>
    </source>
</evidence>
<evidence type="ECO:0000256" key="5">
    <source>
        <dbReference type="ARBA" id="ARBA00022917"/>
    </source>
</evidence>
<dbReference type="InterPro" id="IPR009080">
    <property type="entry name" value="tRNAsynth_Ia_anticodon-bd"/>
</dbReference>
<dbReference type="AlphaFoldDB" id="A0A433PR86"/>
<evidence type="ECO:0000313" key="10">
    <source>
        <dbReference type="EMBL" id="RUS20049.1"/>
    </source>
</evidence>
<dbReference type="SUPFAM" id="SSF47323">
    <property type="entry name" value="Anticodon-binding domain of a subclass of class I aminoacyl-tRNA synthetases"/>
    <property type="match status" value="1"/>
</dbReference>
<evidence type="ECO:0000256" key="2">
    <source>
        <dbReference type="ARBA" id="ARBA00022598"/>
    </source>
</evidence>
<dbReference type="Gene3D" id="1.10.730.10">
    <property type="entry name" value="Isoleucyl-tRNA Synthetase, Domain 1"/>
    <property type="match status" value="2"/>
</dbReference>
<keyword evidence="11" id="KW-1185">Reference proteome</keyword>
<dbReference type="GO" id="GO:0004822">
    <property type="term" value="F:isoleucine-tRNA ligase activity"/>
    <property type="evidence" value="ECO:0007669"/>
    <property type="project" value="UniProtKB-EC"/>
</dbReference>
<feature type="domain" description="Aminoacyl-tRNA synthetase class Ia" evidence="8">
    <location>
        <begin position="1"/>
        <end position="37"/>
    </location>
</feature>
<dbReference type="Pfam" id="PF00133">
    <property type="entry name" value="tRNA-synt_1"/>
    <property type="match status" value="1"/>
</dbReference>
<dbReference type="Proteomes" id="UP000274822">
    <property type="component" value="Unassembled WGS sequence"/>
</dbReference>
<dbReference type="Pfam" id="PF08264">
    <property type="entry name" value="Anticodon_1"/>
    <property type="match status" value="1"/>
</dbReference>
<dbReference type="Pfam" id="PF19302">
    <property type="entry name" value="DUF5915"/>
    <property type="match status" value="1"/>
</dbReference>
<evidence type="ECO:0000256" key="4">
    <source>
        <dbReference type="ARBA" id="ARBA00022840"/>
    </source>
</evidence>
<dbReference type="SUPFAM" id="SSF52374">
    <property type="entry name" value="Nucleotidylyl transferase"/>
    <property type="match status" value="1"/>
</dbReference>
<keyword evidence="6 10" id="KW-0030">Aminoacyl-tRNA synthetase</keyword>
<dbReference type="CDD" id="cd07961">
    <property type="entry name" value="Anticodon_Ia_Ile_ABEc"/>
    <property type="match status" value="1"/>
</dbReference>
<proteinExistence type="predicted"/>
<dbReference type="PANTHER" id="PTHR42780:SF1">
    <property type="entry name" value="ISOLEUCINE--TRNA LIGASE, CYTOPLASMIC"/>
    <property type="match status" value="1"/>
</dbReference>
<keyword evidence="3" id="KW-0547">Nucleotide-binding</keyword>
<gene>
    <name evidence="10" type="ORF">BC938DRAFT_475638</name>
</gene>
<feature type="domain" description="Methionyl/Valyl/Leucyl/Isoleucyl-tRNA synthetase anticodon-binding" evidence="9">
    <location>
        <begin position="92"/>
        <end position="222"/>
    </location>
</feature>
<dbReference type="PANTHER" id="PTHR42780">
    <property type="entry name" value="SOLEUCYL-TRNA SYNTHETASE"/>
    <property type="match status" value="1"/>
</dbReference>
<reference evidence="10 11" key="1">
    <citation type="journal article" date="2018" name="New Phytol.">
        <title>Phylogenomics of Endogonaceae and evolution of mycorrhizas within Mucoromycota.</title>
        <authorList>
            <person name="Chang Y."/>
            <person name="Desiro A."/>
            <person name="Na H."/>
            <person name="Sandor L."/>
            <person name="Lipzen A."/>
            <person name="Clum A."/>
            <person name="Barry K."/>
            <person name="Grigoriev I.V."/>
            <person name="Martin F.M."/>
            <person name="Stajich J.E."/>
            <person name="Smith M.E."/>
            <person name="Bonito G."/>
            <person name="Spatafora J.W."/>
        </authorList>
    </citation>
    <scope>NUCLEOTIDE SEQUENCE [LARGE SCALE GENOMIC DNA]</scope>
    <source>
        <strain evidence="10 11">AD002</strain>
    </source>
</reference>
<dbReference type="InterPro" id="IPR013155">
    <property type="entry name" value="M/V/L/I-tRNA-synth_anticd-bd"/>
</dbReference>
<dbReference type="GO" id="GO:0005737">
    <property type="term" value="C:cytoplasm"/>
    <property type="evidence" value="ECO:0007669"/>
    <property type="project" value="UniProtKB-SubCell"/>
</dbReference>
<comment type="catalytic activity">
    <reaction evidence="7">
        <text>tRNA(Ile) + L-isoleucine + ATP = L-isoleucyl-tRNA(Ile) + AMP + diphosphate</text>
        <dbReference type="Rhea" id="RHEA:11060"/>
        <dbReference type="Rhea" id="RHEA-COMP:9666"/>
        <dbReference type="Rhea" id="RHEA-COMP:9695"/>
        <dbReference type="ChEBI" id="CHEBI:30616"/>
        <dbReference type="ChEBI" id="CHEBI:33019"/>
        <dbReference type="ChEBI" id="CHEBI:58045"/>
        <dbReference type="ChEBI" id="CHEBI:78442"/>
        <dbReference type="ChEBI" id="CHEBI:78528"/>
        <dbReference type="ChEBI" id="CHEBI:456215"/>
        <dbReference type="EC" id="6.1.1.5"/>
    </reaction>
</comment>
<keyword evidence="2" id="KW-0436">Ligase</keyword>
<evidence type="ECO:0000313" key="11">
    <source>
        <dbReference type="Proteomes" id="UP000274822"/>
    </source>
</evidence>
<dbReference type="InterPro" id="IPR014729">
    <property type="entry name" value="Rossmann-like_a/b/a_fold"/>
</dbReference>
<evidence type="ECO:0000259" key="9">
    <source>
        <dbReference type="Pfam" id="PF08264"/>
    </source>
</evidence>
<dbReference type="GO" id="GO:0006428">
    <property type="term" value="P:isoleucyl-tRNA aminoacylation"/>
    <property type="evidence" value="ECO:0007669"/>
    <property type="project" value="TreeGrafter"/>
</dbReference>
<sequence length="446" mass="52561">MSKRLKNYPEPGIIVNKFGADALRLYLINSPVVRAEVLKFKEEGVKDVITRVFLPWYNAYRFFVTQTVLLSKDFDHDFIYNHDLKKLENVMDRWVLASIQSLIQFVREEMAAYRLYTVVPRLLVMIDQLTNWYVRFNRRRLKAPFTPFLTENMYQTLKKFLPESYNLSADIRSIHFLSFPEVRKEYFDADIERAVGRMQSVIELGRVIREKHNISLKTPLKELVVIHSEAQYHEDIRSLERFIFEELNVRDLIVTADEERFGVKYRAEADLKVLGQKLKKDAMKVKNALPSLSSEQVKEFLTKKLLTVEGIIVTDEDIQVVRYFDSDATHYETNTDKGVLILLDTSLYPELEQEGLAREVVNRVQRLRKKVNLQPTDPVVMYYRFTHDLNQTLEQVFKEQKEVMVKVLKRPLLPISEKAGDDRKVLAHEEQEINGSKFDLIFIQDW</sequence>
<evidence type="ECO:0000256" key="7">
    <source>
        <dbReference type="ARBA" id="ARBA00048359"/>
    </source>
</evidence>
<name>A0A433PR86_9FUNG</name>
<protein>
    <submittedName>
        <fullName evidence="10">Isoleucyl-tRNA synthetase</fullName>
    </submittedName>
</protein>
<dbReference type="GO" id="GO:0000049">
    <property type="term" value="F:tRNA binding"/>
    <property type="evidence" value="ECO:0007669"/>
    <property type="project" value="InterPro"/>
</dbReference>
<comment type="subcellular location">
    <subcellularLocation>
        <location evidence="1">Cytoplasm</location>
    </subcellularLocation>
</comment>
<keyword evidence="5" id="KW-0648">Protein biosynthesis</keyword>
<dbReference type="Gene3D" id="3.40.50.620">
    <property type="entry name" value="HUPs"/>
    <property type="match status" value="1"/>
</dbReference>
<dbReference type="GO" id="GO:0005524">
    <property type="term" value="F:ATP binding"/>
    <property type="evidence" value="ECO:0007669"/>
    <property type="project" value="UniProtKB-KW"/>
</dbReference>